<reference evidence="1 2" key="1">
    <citation type="submission" date="2019-06" db="EMBL/GenBank/DDBJ databases">
        <title>YIM 131921 draft genome.</title>
        <authorList>
            <person name="Jiang L."/>
        </authorList>
    </citation>
    <scope>NUCLEOTIDE SEQUENCE [LARGE SCALE GENOMIC DNA]</scope>
    <source>
        <strain evidence="1 2">YIM 131921</strain>
    </source>
</reference>
<dbReference type="Proteomes" id="UP000305887">
    <property type="component" value="Unassembled WGS sequence"/>
</dbReference>
<proteinExistence type="predicted"/>
<sequence length="114" mass="12827">MPNQGPDVVSEEGLRELLSRGYQAVVICSEVPVQKAYFWHGLWHILCVSLDGQSERLLVSARRDAEGGDKPREFRTANGLISFLHSLGFRSVMVPMEEGGRLSHNLLHHGPRRH</sequence>
<accession>A0A5C4MVH0</accession>
<dbReference type="EMBL" id="VDFU01000010">
    <property type="protein sequence ID" value="TNC49585.1"/>
    <property type="molecule type" value="Genomic_DNA"/>
</dbReference>
<protein>
    <submittedName>
        <fullName evidence="1">Uncharacterized protein</fullName>
    </submittedName>
</protein>
<keyword evidence="2" id="KW-1185">Reference proteome</keyword>
<comment type="caution">
    <text evidence="1">The sequence shown here is derived from an EMBL/GenBank/DDBJ whole genome shotgun (WGS) entry which is preliminary data.</text>
</comment>
<name>A0A5C4MVH0_9RHOB</name>
<evidence type="ECO:0000313" key="1">
    <source>
        <dbReference type="EMBL" id="TNC49585.1"/>
    </source>
</evidence>
<gene>
    <name evidence="1" type="ORF">FHG66_10740</name>
</gene>
<dbReference type="OrthoDB" id="7917345at2"/>
<dbReference type="AlphaFoldDB" id="A0A5C4MVH0"/>
<organism evidence="1 2">
    <name type="scientific">Rubellimicrobium rubrum</name>
    <dbReference type="NCBI Taxonomy" id="2585369"/>
    <lineage>
        <taxon>Bacteria</taxon>
        <taxon>Pseudomonadati</taxon>
        <taxon>Pseudomonadota</taxon>
        <taxon>Alphaproteobacteria</taxon>
        <taxon>Rhodobacterales</taxon>
        <taxon>Roseobacteraceae</taxon>
        <taxon>Rubellimicrobium</taxon>
    </lineage>
</organism>
<evidence type="ECO:0000313" key="2">
    <source>
        <dbReference type="Proteomes" id="UP000305887"/>
    </source>
</evidence>